<proteinExistence type="predicted"/>
<dbReference type="AlphaFoldDB" id="A0A3L9YN26"/>
<organism evidence="1 2">
    <name type="scientific">Rhodophyticola porphyridii</name>
    <dbReference type="NCBI Taxonomy" id="1852017"/>
    <lineage>
        <taxon>Bacteria</taxon>
        <taxon>Pseudomonadati</taxon>
        <taxon>Pseudomonadota</taxon>
        <taxon>Alphaproteobacteria</taxon>
        <taxon>Rhodobacterales</taxon>
        <taxon>Roseobacteraceae</taxon>
        <taxon>Rhodophyticola</taxon>
    </lineage>
</organism>
<accession>A0A3L9YN26</accession>
<comment type="caution">
    <text evidence="1">The sequence shown here is derived from an EMBL/GenBank/DDBJ whole genome shotgun (WGS) entry which is preliminary data.</text>
</comment>
<evidence type="ECO:0000313" key="2">
    <source>
        <dbReference type="Proteomes" id="UP000281343"/>
    </source>
</evidence>
<keyword evidence="2" id="KW-1185">Reference proteome</keyword>
<protein>
    <submittedName>
        <fullName evidence="1">DUF1150 family protein</fullName>
    </submittedName>
</protein>
<sequence>MFEQNDAARTVGQPIVYIRQVAVADLPRELRKQAAGLDKLYAIGSETGEQLALVRDRKMAFIVARQNDMTPVSVH</sequence>
<dbReference type="OrthoDB" id="7205167at2"/>
<reference evidence="1 2" key="1">
    <citation type="submission" date="2018-10" db="EMBL/GenBank/DDBJ databases">
        <authorList>
            <person name="Jung H.S."/>
            <person name="Jeon C.O."/>
        </authorList>
    </citation>
    <scope>NUCLEOTIDE SEQUENCE [LARGE SCALE GENOMIC DNA]</scope>
    <source>
        <strain evidence="1 2">MA-7-27</strain>
    </source>
</reference>
<gene>
    <name evidence="1" type="ORF">D9R08_04145</name>
</gene>
<dbReference type="EMBL" id="RCNT01000001">
    <property type="protein sequence ID" value="RMA44100.1"/>
    <property type="molecule type" value="Genomic_DNA"/>
</dbReference>
<evidence type="ECO:0000313" key="1">
    <source>
        <dbReference type="EMBL" id="RMA44100.1"/>
    </source>
</evidence>
<dbReference type="Proteomes" id="UP000281343">
    <property type="component" value="Unassembled WGS sequence"/>
</dbReference>
<name>A0A3L9YN26_9RHOB</name>
<dbReference type="RefSeq" id="WP_121896689.1">
    <property type="nucleotide sequence ID" value="NZ_RCNT01000001.1"/>
</dbReference>
<dbReference type="InterPro" id="IPR009531">
    <property type="entry name" value="DUF1150"/>
</dbReference>
<dbReference type="Pfam" id="PF06620">
    <property type="entry name" value="DUF1150"/>
    <property type="match status" value="1"/>
</dbReference>